<keyword evidence="2" id="KW-1185">Reference proteome</keyword>
<protein>
    <submittedName>
        <fullName evidence="1">Uncharacterized protein</fullName>
    </submittedName>
</protein>
<name>A0A9J5WR34_SOLCO</name>
<reference evidence="1 2" key="1">
    <citation type="submission" date="2020-09" db="EMBL/GenBank/DDBJ databases">
        <title>De no assembly of potato wild relative species, Solanum commersonii.</title>
        <authorList>
            <person name="Cho K."/>
        </authorList>
    </citation>
    <scope>NUCLEOTIDE SEQUENCE [LARGE SCALE GENOMIC DNA]</scope>
    <source>
        <strain evidence="1">LZ3.2</strain>
        <tissue evidence="1">Leaf</tissue>
    </source>
</reference>
<dbReference type="Proteomes" id="UP000824120">
    <property type="component" value="Chromosome 11"/>
</dbReference>
<accession>A0A9J5WR34</accession>
<dbReference type="AlphaFoldDB" id="A0A9J5WR34"/>
<comment type="caution">
    <text evidence="1">The sequence shown here is derived from an EMBL/GenBank/DDBJ whole genome shotgun (WGS) entry which is preliminary data.</text>
</comment>
<evidence type="ECO:0000313" key="2">
    <source>
        <dbReference type="Proteomes" id="UP000824120"/>
    </source>
</evidence>
<sequence>MLEHMTILLDHVVIDKSNVATYNICVTTPPRCKSYIAGYGSSVATYKSYVATYNLSVAT</sequence>
<proteinExistence type="predicted"/>
<evidence type="ECO:0000313" key="1">
    <source>
        <dbReference type="EMBL" id="KAG5577472.1"/>
    </source>
</evidence>
<dbReference type="EMBL" id="JACXVP010000011">
    <property type="protein sequence ID" value="KAG5577472.1"/>
    <property type="molecule type" value="Genomic_DNA"/>
</dbReference>
<gene>
    <name evidence="1" type="ORF">H5410_057606</name>
</gene>
<organism evidence="1 2">
    <name type="scientific">Solanum commersonii</name>
    <name type="common">Commerson's wild potato</name>
    <name type="synonym">Commerson's nightshade</name>
    <dbReference type="NCBI Taxonomy" id="4109"/>
    <lineage>
        <taxon>Eukaryota</taxon>
        <taxon>Viridiplantae</taxon>
        <taxon>Streptophyta</taxon>
        <taxon>Embryophyta</taxon>
        <taxon>Tracheophyta</taxon>
        <taxon>Spermatophyta</taxon>
        <taxon>Magnoliopsida</taxon>
        <taxon>eudicotyledons</taxon>
        <taxon>Gunneridae</taxon>
        <taxon>Pentapetalae</taxon>
        <taxon>asterids</taxon>
        <taxon>lamiids</taxon>
        <taxon>Solanales</taxon>
        <taxon>Solanaceae</taxon>
        <taxon>Solanoideae</taxon>
        <taxon>Solaneae</taxon>
        <taxon>Solanum</taxon>
    </lineage>
</organism>